<keyword evidence="1 2" id="KW-0812">Transmembrane</keyword>
<dbReference type="Proteomes" id="UP000009168">
    <property type="component" value="Unassembled WGS sequence"/>
</dbReference>
<feature type="transmembrane region" description="Helical" evidence="1">
    <location>
        <begin position="2249"/>
        <end position="2271"/>
    </location>
</feature>
<dbReference type="EMBL" id="GG662781">
    <property type="protein sequence ID" value="EAR91481.2"/>
    <property type="molecule type" value="Genomic_DNA"/>
</dbReference>
<feature type="transmembrane region" description="Helical" evidence="1">
    <location>
        <begin position="2189"/>
        <end position="2205"/>
    </location>
</feature>
<accession>Q232D1</accession>
<keyword evidence="3" id="KW-1185">Reference proteome</keyword>
<feature type="transmembrane region" description="Helical" evidence="1">
    <location>
        <begin position="2163"/>
        <end position="2183"/>
    </location>
</feature>
<name>Q232D1_TETTS</name>
<dbReference type="SUPFAM" id="SSF51126">
    <property type="entry name" value="Pectin lyase-like"/>
    <property type="match status" value="1"/>
</dbReference>
<dbReference type="KEGG" id="tet:TTHERM_00597630"/>
<dbReference type="GeneID" id="7834115"/>
<feature type="transmembrane region" description="Helical" evidence="1">
    <location>
        <begin position="2020"/>
        <end position="2045"/>
    </location>
</feature>
<reference evidence="3" key="1">
    <citation type="journal article" date="2006" name="PLoS Biol.">
        <title>Macronuclear genome sequence of the ciliate Tetrahymena thermophila, a model eukaryote.</title>
        <authorList>
            <person name="Eisen J.A."/>
            <person name="Coyne R.S."/>
            <person name="Wu M."/>
            <person name="Wu D."/>
            <person name="Thiagarajan M."/>
            <person name="Wortman J.R."/>
            <person name="Badger J.H."/>
            <person name="Ren Q."/>
            <person name="Amedeo P."/>
            <person name="Jones K.M."/>
            <person name="Tallon L.J."/>
            <person name="Delcher A.L."/>
            <person name="Salzberg S.L."/>
            <person name="Silva J.C."/>
            <person name="Haas B.J."/>
            <person name="Majoros W.H."/>
            <person name="Farzad M."/>
            <person name="Carlton J.M."/>
            <person name="Smith R.K. Jr."/>
            <person name="Garg J."/>
            <person name="Pearlman R.E."/>
            <person name="Karrer K.M."/>
            <person name="Sun L."/>
            <person name="Manning G."/>
            <person name="Elde N.C."/>
            <person name="Turkewitz A.P."/>
            <person name="Asai D.J."/>
            <person name="Wilkes D.E."/>
            <person name="Wang Y."/>
            <person name="Cai H."/>
            <person name="Collins K."/>
            <person name="Stewart B.A."/>
            <person name="Lee S.R."/>
            <person name="Wilamowska K."/>
            <person name="Weinberg Z."/>
            <person name="Ruzzo W.L."/>
            <person name="Wloga D."/>
            <person name="Gaertig J."/>
            <person name="Frankel J."/>
            <person name="Tsao C.-C."/>
            <person name="Gorovsky M.A."/>
            <person name="Keeling P.J."/>
            <person name="Waller R.F."/>
            <person name="Patron N.J."/>
            <person name="Cherry J.M."/>
            <person name="Stover N.A."/>
            <person name="Krieger C.J."/>
            <person name="del Toro C."/>
            <person name="Ryder H.F."/>
            <person name="Williamson S.C."/>
            <person name="Barbeau R.A."/>
            <person name="Hamilton E.P."/>
            <person name="Orias E."/>
        </authorList>
    </citation>
    <scope>NUCLEOTIDE SEQUENCE [LARGE SCALE GENOMIC DNA]</scope>
    <source>
        <strain evidence="3">SB210</strain>
    </source>
</reference>
<dbReference type="InParanoid" id="Q232D1"/>
<gene>
    <name evidence="2" type="ORF">TTHERM_00597630</name>
</gene>
<feature type="transmembrane region" description="Helical" evidence="1">
    <location>
        <begin position="2113"/>
        <end position="2137"/>
    </location>
</feature>
<sequence length="2416" mass="278796">MVYISKTDQILVWNIEQVILANPYNLDIENQIKLKYIQKINLIENTDFAIVTCIIELFIINQSTLQIQKIIDIDVFGYIQGYINAFSKYIAFSNQQNSLLVSTTKGIQVWTLNLNTFDHEYYGYIPSTLMDPSQNQIKQFIKHPNYDIIICGGQYVGIQFIQILNAQQLSFYQVFANRFLPSQYSWISVKDIIFIPKDSNNKNSQDLILYNFQYGIFQFSADFSINSNNLIQIANIHTQFINYSGLGWFYIPQYQLIASGYYYSAYLYNISQQTVTQMLQQAGDGNNKRFMITYQSQDYQVYINPNGFYVADRNYIGRKVMQKNNPPFPYLQNMGSFLSVKYCPLCFFIICNQSGNLYDAANLYFAVTTAFPISSTYQYISLKQYNISRNTMPLNLDPFYYENAVWVTVGIYYTSNNSGCIFLLLNVYDQNTYFCLKSPNPSDNSLESVYAISSLEDISNQEIVGITRKGIVFRWNIKTKEYKEQILIDRCLDSQMGNIYHHVQDDKSIQKYFFAVCETFYTVVLNLQTKQSIILDNPMRSLSKTMSMFESIGLVAIGSNNGLTYLYRYDTKNQKFYLFMELGANKLLEQVLFVTLIPKNILWIQYQFRDLYYSIDQCLQNVNDCLNCSFDFYFQTTETLQGTNYYGAGTQDVSFTSSNHLLTAILKAQQYINTVKGVVNIETNINISTSNPFQLKEEFLNFNFNQQISLSIKSTTQGQMAQVFTYNELSFTNYNSVSMKDIDFIFDLKNYQQATCGFSFNNLTSIVIDNISSTGQNMPNTLNCYLFTVMNSNLQLYNYTLQNKNLAYITNLISIYNSKQIIIQNLVIDNCQLDPGFSILNSQSDVFFTGSHINITNNQPSQNIQNQSISSLFQAGQFNITDININQNILINIKIFSAMPSLSQQNYSFSIQNINMAQNIFKLNSDHILFNALYSQLSNPDHTFILQNGNFFRNQYIYQNQLVLNPQTNQQNSTSFLIQNINIKNALLNNINFSNHYEISFMKLYNAFIANITQFNCFDVIDQTNQIETTAGCLLIKDIQNANLNQIQVYNKTCKDNSLLQITNSQYQNTTIQIYKGVFSNLNLLQSLPNSQLNPLQIISQQQSNITIQLCEFQQNQLRSPSSVLINSVTSLWIQNVLGSTYINNSKFLNSTSNSLYNFIYAQASSLIIQNCIFDQSSFQLKDQLVESKNTSNINSQGGFIRANVLNFIIQNVSCTNSISLKGSFIYTESFGQTLNISILNSNFSNGYSVIDGSALYFDITNLNFYLTCEECNFQNLYNYQQQSSAIAFNNNVQTQQKNLVKFSKGSILNITGLQFGYFIKVVGLSVIFESIQKISNQNSFQNSFNVYQSFMSSYNSTIKFVDCQVSNQKQQQLYPSLIDSQLSSVIISQTIFQDSFFTQSFISVDQGSLQIINSTFKNIQQHQYLIQNLNRMLQVENQSQNPNSLIKINSSTLTVRSDSLFQNIECNYMCSGSAFQIQNSNFSIQKAVFSGLKCIQGGAIYIQSPTQINKIDNCLFYNNTSNQNGGALVILSQIGNTYNIYIQSTQFIENTSLNGYGGALYIYSESLNDSNQSIFLQSTQITQNKAQQGGALYSFNIYPQIDPQTNIQNNQATKCGQDTFSFPTKLYLVNQEQFLSQQQNSELINNKIVINNFKSGSGLQELRFQMYNEQNELFIPQNNIDPYYVEAKVSNKTINASNFYIRGEVQQKYVINQVPEQSIIKFDSLQIIGIPGSLGIIEFYSNQIFQLDPSTNKFIQNQTYEIIIFFRNCTAGEYISQYNNYQECVNCPQGTYSINPKVCLNCPDGAYCQEGKGIICKEGFWRSGEYDDYIVKCKQSAQNCVGGSYGNKICKKGSIGALCQECDIYGSYWENEQYTKANNQKDCVHCSQANDYIYKLILINLWSLVSLVYTVKKNEENSLMRRTSTILSKYFTKERKKYKTDTKEIPQPSQRMNPMISNKTGIYIKIFMNYIFIISSLGQLNLDLPNTFIVFPSLFGRPISTQVSSLECFLVESNRQIPIIYLKLLFSLGLPFLHFILFALYLIFEKIIFRSKQFSWHKLTTSIVFIVFYTQPDLISQMISLSSCVQIGDNKYILANFSYQCYADEEYYKYTYYLVFPCLIIWIVVFPVALFLILFLNKKRLQKLNLELKYGFIYKEYKINAYFWEFVKMFIKIIIILCLNFYSQSTQVKGNLILVSIIFYGYLLKTIKPYKEEEVNHIDFLSTLSCSVSIYLGLFISEIQNDFIYYQYLGYILIGIINTAFFSLVFWKIFEQKFLIVQKKILKIIKNIFKKSEQKDKIQKQINNFPKQRFKKYFQTFLESNAEIRKSRLASIKDQIQSKFLEDKNQSKFQKYISKDIFKISNEENALSLIITPKNQTSQEFQIEKSFQKGLNNRTGVKQDFNNNQSKFIKLISQY</sequence>
<proteinExistence type="predicted"/>
<dbReference type="PANTHER" id="PTHR11319">
    <property type="entry name" value="G PROTEIN-COUPLED RECEPTOR-RELATED"/>
    <property type="match status" value="1"/>
</dbReference>
<keyword evidence="1" id="KW-1133">Transmembrane helix</keyword>
<dbReference type="PANTHER" id="PTHR11319:SF35">
    <property type="entry name" value="OUTER MEMBRANE PROTEIN PMPC-RELATED"/>
    <property type="match status" value="1"/>
</dbReference>
<dbReference type="RefSeq" id="XP_001011726.2">
    <property type="nucleotide sequence ID" value="XM_001011726.2"/>
</dbReference>
<evidence type="ECO:0000313" key="2">
    <source>
        <dbReference type="EMBL" id="EAR91481.2"/>
    </source>
</evidence>
<keyword evidence="1" id="KW-0472">Membrane</keyword>
<feature type="transmembrane region" description="Helical" evidence="1">
    <location>
        <begin position="2217"/>
        <end position="2237"/>
    </location>
</feature>
<evidence type="ECO:0000256" key="1">
    <source>
        <dbReference type="SAM" id="Phobius"/>
    </source>
</evidence>
<dbReference type="OrthoDB" id="327994at2759"/>
<protein>
    <submittedName>
        <fullName evidence="2">Transmembrane protein, putative</fullName>
    </submittedName>
</protein>
<evidence type="ECO:0000313" key="3">
    <source>
        <dbReference type="Proteomes" id="UP000009168"/>
    </source>
</evidence>
<dbReference type="HOGENOM" id="CLU_001085_1_0_1"/>
<dbReference type="InterPro" id="IPR011050">
    <property type="entry name" value="Pectin_lyase_fold/virulence"/>
</dbReference>
<organism evidence="2 3">
    <name type="scientific">Tetrahymena thermophila (strain SB210)</name>
    <dbReference type="NCBI Taxonomy" id="312017"/>
    <lineage>
        <taxon>Eukaryota</taxon>
        <taxon>Sar</taxon>
        <taxon>Alveolata</taxon>
        <taxon>Ciliophora</taxon>
        <taxon>Intramacronucleata</taxon>
        <taxon>Oligohymenophorea</taxon>
        <taxon>Hymenostomatida</taxon>
        <taxon>Tetrahymenina</taxon>
        <taxon>Tetrahymenidae</taxon>
        <taxon>Tetrahymena</taxon>
    </lineage>
</organism>